<proteinExistence type="predicted"/>
<accession>A0A370HJW0</accession>
<gene>
    <name evidence="1" type="ORF">DES45_106290</name>
</gene>
<protein>
    <submittedName>
        <fullName evidence="1">Uncharacterized protein</fullName>
    </submittedName>
</protein>
<organism evidence="1 2">
    <name type="scientific">Microvirga subterranea</name>
    <dbReference type="NCBI Taxonomy" id="186651"/>
    <lineage>
        <taxon>Bacteria</taxon>
        <taxon>Pseudomonadati</taxon>
        <taxon>Pseudomonadota</taxon>
        <taxon>Alphaproteobacteria</taxon>
        <taxon>Hyphomicrobiales</taxon>
        <taxon>Methylobacteriaceae</taxon>
        <taxon>Microvirga</taxon>
    </lineage>
</organism>
<sequence>MPMTSEQKPRVYSDQINFVMREVLQTLSNIDFAHQVEIEKVENSRSDEALKEYIKDKLRRTHQQRRQPYVDLLNELRWQQHQRSFAA</sequence>
<dbReference type="AlphaFoldDB" id="A0A370HJW0"/>
<name>A0A370HJW0_9HYPH</name>
<comment type="caution">
    <text evidence="1">The sequence shown here is derived from an EMBL/GenBank/DDBJ whole genome shotgun (WGS) entry which is preliminary data.</text>
</comment>
<evidence type="ECO:0000313" key="1">
    <source>
        <dbReference type="EMBL" id="RDI57976.1"/>
    </source>
</evidence>
<evidence type="ECO:0000313" key="2">
    <source>
        <dbReference type="Proteomes" id="UP000254925"/>
    </source>
</evidence>
<dbReference type="EMBL" id="QQBB01000006">
    <property type="protein sequence ID" value="RDI57976.1"/>
    <property type="molecule type" value="Genomic_DNA"/>
</dbReference>
<dbReference type="Proteomes" id="UP000254925">
    <property type="component" value="Unassembled WGS sequence"/>
</dbReference>
<keyword evidence="2" id="KW-1185">Reference proteome</keyword>
<reference evidence="1 2" key="1">
    <citation type="submission" date="2018-07" db="EMBL/GenBank/DDBJ databases">
        <title>Genomic Encyclopedia of Type Strains, Phase IV (KMG-IV): sequencing the most valuable type-strain genomes for metagenomic binning, comparative biology and taxonomic classification.</title>
        <authorList>
            <person name="Goeker M."/>
        </authorList>
    </citation>
    <scope>NUCLEOTIDE SEQUENCE [LARGE SCALE GENOMIC DNA]</scope>
    <source>
        <strain evidence="1 2">DSM 14364</strain>
    </source>
</reference>